<keyword evidence="1" id="KW-0732">Signal</keyword>
<evidence type="ECO:0000313" key="2">
    <source>
        <dbReference type="EMBL" id="CAA2108961.1"/>
    </source>
</evidence>
<dbReference type="AlphaFoldDB" id="A0A679JIZ3"/>
<geneLocation type="plasmid" evidence="2">
    <name>2</name>
</geneLocation>
<feature type="chain" id="PRO_5025598810" evidence="1">
    <location>
        <begin position="21"/>
        <end position="255"/>
    </location>
</feature>
<evidence type="ECO:0000256" key="1">
    <source>
        <dbReference type="SAM" id="SignalP"/>
    </source>
</evidence>
<protein>
    <submittedName>
        <fullName evidence="2">Uncharacterized protein</fullName>
    </submittedName>
</protein>
<keyword evidence="2" id="KW-0614">Plasmid</keyword>
<accession>A0A679JIZ3</accession>
<dbReference type="EMBL" id="LR743505">
    <property type="protein sequence ID" value="CAA2108961.1"/>
    <property type="molecule type" value="Genomic_DNA"/>
</dbReference>
<proteinExistence type="predicted"/>
<gene>
    <name evidence="2" type="ORF">MBUL_04454</name>
</gene>
<organism evidence="2">
    <name type="scientific">Methylobacterium bullatum</name>
    <dbReference type="NCBI Taxonomy" id="570505"/>
    <lineage>
        <taxon>Bacteria</taxon>
        <taxon>Pseudomonadati</taxon>
        <taxon>Pseudomonadota</taxon>
        <taxon>Alphaproteobacteria</taxon>
        <taxon>Hyphomicrobiales</taxon>
        <taxon>Methylobacteriaceae</taxon>
        <taxon>Methylobacterium</taxon>
    </lineage>
</organism>
<feature type="signal peptide" evidence="1">
    <location>
        <begin position="1"/>
        <end position="20"/>
    </location>
</feature>
<sequence length="255" mass="27365">MRRSTLATIFLSAIGSPAMAQTTKGAPPALIGHYGNSPAQCRSYNRKSDNVSEIRRETYTFCGGFGCEARIAKAEKTASGYRLHLRSNGNPDGWWSDFRTVGEGVLEERVQGGKKAETLVRCTTKDIIAGIGLEPNTEGAVTKARSAVFTAYYAEQVATLCPAVSLDSALAKRILATGADGLEAHMRKYGYQPITPGRTFREGVENDVHSEKVSATYAAKSDAEALPNFCDEAMKALGEGGRVVPGLLIDPRKKA</sequence>
<name>A0A679JIZ3_9HYPH</name>
<reference evidence="2" key="1">
    <citation type="submission" date="2019-12" db="EMBL/GenBank/DDBJ databases">
        <authorList>
            <person name="Cremers G."/>
        </authorList>
    </citation>
    <scope>NUCLEOTIDE SEQUENCE</scope>
    <source>
        <strain evidence="2">Mbul1</strain>
        <plasmid evidence="2">2</plasmid>
    </source>
</reference>